<protein>
    <submittedName>
        <fullName evidence="4">CO or xanthine dehydrogenase, Mo-binding subunit</fullName>
    </submittedName>
</protein>
<dbReference type="InterPro" id="IPR008274">
    <property type="entry name" value="AldOxase/xan_DH_MoCoBD1"/>
</dbReference>
<organism evidence="4 5">
    <name type="scientific">Treponema bryantii</name>
    <dbReference type="NCBI Taxonomy" id="163"/>
    <lineage>
        <taxon>Bacteria</taxon>
        <taxon>Pseudomonadati</taxon>
        <taxon>Spirochaetota</taxon>
        <taxon>Spirochaetia</taxon>
        <taxon>Spirochaetales</taxon>
        <taxon>Treponemataceae</taxon>
        <taxon>Treponema</taxon>
    </lineage>
</organism>
<dbReference type="PANTHER" id="PTHR11908:SF132">
    <property type="entry name" value="ALDEHYDE OXIDASE 1-RELATED"/>
    <property type="match status" value="1"/>
</dbReference>
<keyword evidence="2" id="KW-0560">Oxidoreductase</keyword>
<evidence type="ECO:0000256" key="2">
    <source>
        <dbReference type="ARBA" id="ARBA00023002"/>
    </source>
</evidence>
<dbReference type="Gene3D" id="3.30.365.10">
    <property type="entry name" value="Aldehyde oxidase/xanthine dehydrogenase, molybdopterin binding domain"/>
    <property type="match status" value="4"/>
</dbReference>
<feature type="domain" description="Aldehyde oxidase/xanthine dehydrogenase a/b hammerhead" evidence="3">
    <location>
        <begin position="18"/>
        <end position="118"/>
    </location>
</feature>
<sequence length="763" mass="84756">MAVKKTSSKNSLRSLEASGFYSDFEKDGCLYAVLIRSPAPAGKIKNVTVPDLPEGYFAYTSKDLPGIKAITANKTTIKIFGYGNVSYAGEPLGILFGPDEEKVYKLLDTASINFDVENLESALHNVINNQTDEASNFKEFVEQINEMPSLDTVIDKSHVEENPNVIIATREIKYGLYNKLSLAQADSKIFESADFTSTDTWKEKLLTPKWQETEGAFAYTEGEKIHVFVPTRWTSFTQKSVAAALNIEESLVFIHKTKSAGIYPSGLARTTQLAIQIAAASWLSKKPVKLVLSQFEQENFMVPGVLTEITYRTALNKDGRLKALKISIDIDIGCSNPFAQEITDRIAIAAASYYKPENLYIYAKAHTSKNPPTSISMQIIESQAFFAIENEIQKISNLSTIFPDELRLLNAEEAVPEETAKPKRTKKTAAKEEAQITKFPFEIPTGDVQNVIKTALAASDFNRKYASFHMDAIDRAEKDSKPFFALPLRGIGVATAYIPSGYYGQTSFSNDAKLEVTLSAEEKLVIHAIKPSDVIQDIWKTSAAEILQIPKQNIQINSDFSYDEIPEAPEDSYSSISIMNELVRKCCTDIQKKRFHQPLPITAKRGGPANTKTKWDKENFSGSPFYTTSFITTVVEVELDTYTYNEKIKGIWVTVDCGELFDEAAARRTIRLEIQQELTMLVKGKTVPCDAINISFIQSNNRSGQVGGLIHNSLPAAFSSALSLALTTQLTEIPCTEDLLFQLIRDRTKQKNEAKTESKGAAE</sequence>
<dbReference type="GO" id="GO:0016491">
    <property type="term" value="F:oxidoreductase activity"/>
    <property type="evidence" value="ECO:0007669"/>
    <property type="project" value="UniProtKB-KW"/>
</dbReference>
<dbReference type="SMART" id="SM01008">
    <property type="entry name" value="Ald_Xan_dh_C"/>
    <property type="match status" value="1"/>
</dbReference>
<accession>A0A1I3K2H8</accession>
<dbReference type="SUPFAM" id="SSF56003">
    <property type="entry name" value="Molybdenum cofactor-binding domain"/>
    <property type="match status" value="1"/>
</dbReference>
<dbReference type="GO" id="GO:0005506">
    <property type="term" value="F:iron ion binding"/>
    <property type="evidence" value="ECO:0007669"/>
    <property type="project" value="InterPro"/>
</dbReference>
<reference evidence="5" key="1">
    <citation type="submission" date="2016-10" db="EMBL/GenBank/DDBJ databases">
        <authorList>
            <person name="Varghese N."/>
            <person name="Submissions S."/>
        </authorList>
    </citation>
    <scope>NUCLEOTIDE SEQUENCE [LARGE SCALE GENOMIC DNA]</scope>
    <source>
        <strain evidence="5">XBD1002</strain>
    </source>
</reference>
<evidence type="ECO:0000313" key="5">
    <source>
        <dbReference type="Proteomes" id="UP000182737"/>
    </source>
</evidence>
<dbReference type="SUPFAM" id="SSF54665">
    <property type="entry name" value="CO dehydrogenase molybdoprotein N-domain-like"/>
    <property type="match status" value="1"/>
</dbReference>
<evidence type="ECO:0000256" key="1">
    <source>
        <dbReference type="ARBA" id="ARBA00022505"/>
    </source>
</evidence>
<evidence type="ECO:0000313" key="4">
    <source>
        <dbReference type="EMBL" id="SFI66508.1"/>
    </source>
</evidence>
<keyword evidence="5" id="KW-1185">Reference proteome</keyword>
<proteinExistence type="predicted"/>
<dbReference type="AlphaFoldDB" id="A0A1I3K2H8"/>
<dbReference type="RefSeq" id="WP_074931143.1">
    <property type="nucleotide sequence ID" value="NZ_FORI01000004.1"/>
</dbReference>
<dbReference type="InterPro" id="IPR016208">
    <property type="entry name" value="Ald_Oxase/xanthine_DH-like"/>
</dbReference>
<dbReference type="Pfam" id="PF20256">
    <property type="entry name" value="MoCoBD_2"/>
    <property type="match status" value="1"/>
</dbReference>
<keyword evidence="1" id="KW-0500">Molybdenum</keyword>
<dbReference type="Pfam" id="PF02738">
    <property type="entry name" value="MoCoBD_1"/>
    <property type="match status" value="1"/>
</dbReference>
<dbReference type="PANTHER" id="PTHR11908">
    <property type="entry name" value="XANTHINE DEHYDROGENASE"/>
    <property type="match status" value="1"/>
</dbReference>
<dbReference type="OrthoDB" id="9759099at2"/>
<gene>
    <name evidence="4" type="ORF">SAMN04487775_10424</name>
</gene>
<dbReference type="Proteomes" id="UP000182737">
    <property type="component" value="Unassembled WGS sequence"/>
</dbReference>
<dbReference type="InterPro" id="IPR036856">
    <property type="entry name" value="Ald_Oxase/Xan_DH_a/b_sf"/>
</dbReference>
<evidence type="ECO:0000259" key="3">
    <source>
        <dbReference type="SMART" id="SM01008"/>
    </source>
</evidence>
<dbReference type="EMBL" id="FORI01000004">
    <property type="protein sequence ID" value="SFI66508.1"/>
    <property type="molecule type" value="Genomic_DNA"/>
</dbReference>
<dbReference type="InterPro" id="IPR046867">
    <property type="entry name" value="AldOxase/xan_DH_MoCoBD2"/>
</dbReference>
<dbReference type="InterPro" id="IPR000674">
    <property type="entry name" value="Ald_Oxase/Xan_DH_a/b"/>
</dbReference>
<dbReference type="Gene3D" id="3.90.1170.50">
    <property type="entry name" value="Aldehyde oxidase/xanthine dehydrogenase, a/b hammerhead"/>
    <property type="match status" value="1"/>
</dbReference>
<name>A0A1I3K2H8_9SPIR</name>
<dbReference type="InterPro" id="IPR037165">
    <property type="entry name" value="AldOxase/xan_DH_Mopterin-bd_sf"/>
</dbReference>